<feature type="domain" description="DUF58" evidence="3">
    <location>
        <begin position="201"/>
        <end position="292"/>
    </location>
</feature>
<keyword evidence="2" id="KW-1133">Transmembrane helix</keyword>
<proteinExistence type="predicted"/>
<keyword evidence="2" id="KW-0472">Membrane</keyword>
<feature type="region of interest" description="Disordered" evidence="1">
    <location>
        <begin position="166"/>
        <end position="202"/>
    </location>
</feature>
<comment type="caution">
    <text evidence="4">The sequence shown here is derived from an EMBL/GenBank/DDBJ whole genome shotgun (WGS) entry which is preliminary data.</text>
</comment>
<feature type="transmembrane region" description="Helical" evidence="2">
    <location>
        <begin position="7"/>
        <end position="28"/>
    </location>
</feature>
<dbReference type="PANTHER" id="PTHR34351">
    <property type="entry name" value="SLR1927 PROTEIN-RELATED"/>
    <property type="match status" value="1"/>
</dbReference>
<protein>
    <submittedName>
        <fullName evidence="4">DUF58 domain-containing protein</fullName>
    </submittedName>
</protein>
<dbReference type="InterPro" id="IPR002881">
    <property type="entry name" value="DUF58"/>
</dbReference>
<evidence type="ECO:0000256" key="1">
    <source>
        <dbReference type="SAM" id="MobiDB-lite"/>
    </source>
</evidence>
<evidence type="ECO:0000259" key="3">
    <source>
        <dbReference type="Pfam" id="PF01882"/>
    </source>
</evidence>
<keyword evidence="5" id="KW-1185">Reference proteome</keyword>
<dbReference type="Proteomes" id="UP001183390">
    <property type="component" value="Unassembled WGS sequence"/>
</dbReference>
<feature type="transmembrane region" description="Helical" evidence="2">
    <location>
        <begin position="34"/>
        <end position="55"/>
    </location>
</feature>
<evidence type="ECO:0000313" key="5">
    <source>
        <dbReference type="Proteomes" id="UP001183390"/>
    </source>
</evidence>
<reference evidence="5" key="1">
    <citation type="submission" date="2023-07" db="EMBL/GenBank/DDBJ databases">
        <title>30 novel species of actinomycetes from the DSMZ collection.</title>
        <authorList>
            <person name="Nouioui I."/>
        </authorList>
    </citation>
    <scope>NUCLEOTIDE SEQUENCE [LARGE SCALE GENOMIC DNA]</scope>
    <source>
        <strain evidence="5">DSM 44743</strain>
    </source>
</reference>
<evidence type="ECO:0000313" key="4">
    <source>
        <dbReference type="EMBL" id="MDT0327255.1"/>
    </source>
</evidence>
<sequence length="400" mass="42151">MRPRRTLTARGVCLLLLGLIALVAGLVIGQRELVALGVLATAVPPLAALSVFGAAGRIAHSRLVTPSRVRAGHDARVMVRVGNSSHVWPVTSVSIRDTLPTPLGHEPRYSLGLLGPRGVRDLAYLVRPAVRGNYPLGPLRVSVTDPLGCVRVEQRPSAPDHLLVTPATVPLGRVGTADGSQGDDSPRRSTSGIGEQDPVPREYRYGDELRRVHWRSTAKHGELMVRRDEQHRREYGTILLDTRRRAHAGTGAAHSLETAVSAAASIALHLLDQGHEVRLHTERGRMPVAVPSALLDGLAVIEPSEATAPPIGASALASSASLTVAVLGAVEAEEAAVLAKTGGGHRVAVLCAGAAWPSPDALRGVGEVLSAGGWRIVRLSSIAELPPLWRDAAPLGKVPR</sequence>
<dbReference type="RefSeq" id="WP_311510064.1">
    <property type="nucleotide sequence ID" value="NZ_JAVREP010000001.1"/>
</dbReference>
<dbReference type="EMBL" id="JAVREP010000001">
    <property type="protein sequence ID" value="MDT0327255.1"/>
    <property type="molecule type" value="Genomic_DNA"/>
</dbReference>
<evidence type="ECO:0000256" key="2">
    <source>
        <dbReference type="SAM" id="Phobius"/>
    </source>
</evidence>
<dbReference type="Pfam" id="PF01882">
    <property type="entry name" value="DUF58"/>
    <property type="match status" value="1"/>
</dbReference>
<accession>A0ABU2M3N3</accession>
<feature type="compositionally biased region" description="Polar residues" evidence="1">
    <location>
        <begin position="178"/>
        <end position="193"/>
    </location>
</feature>
<gene>
    <name evidence="4" type="ORF">RM479_02405</name>
</gene>
<keyword evidence="2" id="KW-0812">Transmembrane</keyword>
<dbReference type="PANTHER" id="PTHR34351:SF1">
    <property type="entry name" value="SLR1927 PROTEIN"/>
    <property type="match status" value="1"/>
</dbReference>
<organism evidence="4 5">
    <name type="scientific">Nocardiopsis lambiniae</name>
    <dbReference type="NCBI Taxonomy" id="3075539"/>
    <lineage>
        <taxon>Bacteria</taxon>
        <taxon>Bacillati</taxon>
        <taxon>Actinomycetota</taxon>
        <taxon>Actinomycetes</taxon>
        <taxon>Streptosporangiales</taxon>
        <taxon>Nocardiopsidaceae</taxon>
        <taxon>Nocardiopsis</taxon>
    </lineage>
</organism>
<name>A0ABU2M3N3_9ACTN</name>